<feature type="compositionally biased region" description="Polar residues" evidence="1">
    <location>
        <begin position="398"/>
        <end position="415"/>
    </location>
</feature>
<name>A0AAV5AFL8_9AGAM</name>
<protein>
    <recommendedName>
        <fullName evidence="4">Opi1-domain-containing protein</fullName>
    </recommendedName>
</protein>
<feature type="region of interest" description="Disordered" evidence="1">
    <location>
        <begin position="43"/>
        <end position="114"/>
    </location>
</feature>
<dbReference type="GO" id="GO:0005783">
    <property type="term" value="C:endoplasmic reticulum"/>
    <property type="evidence" value="ECO:0007669"/>
    <property type="project" value="TreeGrafter"/>
</dbReference>
<dbReference type="Pfam" id="PF08618">
    <property type="entry name" value="Opi1"/>
    <property type="match status" value="2"/>
</dbReference>
<evidence type="ECO:0000313" key="3">
    <source>
        <dbReference type="Proteomes" id="UP001050691"/>
    </source>
</evidence>
<feature type="region of interest" description="Disordered" evidence="1">
    <location>
        <begin position="206"/>
        <end position="261"/>
    </location>
</feature>
<dbReference type="Proteomes" id="UP001050691">
    <property type="component" value="Unassembled WGS sequence"/>
</dbReference>
<feature type="compositionally biased region" description="Low complexity" evidence="1">
    <location>
        <begin position="523"/>
        <end position="533"/>
    </location>
</feature>
<feature type="region of interest" description="Disordered" evidence="1">
    <location>
        <begin position="565"/>
        <end position="648"/>
    </location>
</feature>
<evidence type="ECO:0008006" key="4">
    <source>
        <dbReference type="Google" id="ProtNLM"/>
    </source>
</evidence>
<evidence type="ECO:0000313" key="2">
    <source>
        <dbReference type="EMBL" id="GJJ11484.1"/>
    </source>
</evidence>
<feature type="region of interest" description="Disordered" evidence="1">
    <location>
        <begin position="481"/>
        <end position="533"/>
    </location>
</feature>
<dbReference type="GO" id="GO:0030968">
    <property type="term" value="P:endoplasmic reticulum unfolded protein response"/>
    <property type="evidence" value="ECO:0007669"/>
    <property type="project" value="TreeGrafter"/>
</dbReference>
<feature type="region of interest" description="Disordered" evidence="1">
    <location>
        <begin position="376"/>
        <end position="423"/>
    </location>
</feature>
<evidence type="ECO:0000256" key="1">
    <source>
        <dbReference type="SAM" id="MobiDB-lite"/>
    </source>
</evidence>
<dbReference type="InterPro" id="IPR013927">
    <property type="entry name" value="TF_Opi1_Ccg-8"/>
</dbReference>
<dbReference type="PANTHER" id="PTHR38406">
    <property type="entry name" value="TRANSCRIPTIONAL REPRESSOR OPI1"/>
    <property type="match status" value="1"/>
</dbReference>
<keyword evidence="3" id="KW-1185">Reference proteome</keyword>
<dbReference type="AlphaFoldDB" id="A0AAV5AFL8"/>
<dbReference type="GO" id="GO:0006357">
    <property type="term" value="P:regulation of transcription by RNA polymerase II"/>
    <property type="evidence" value="ECO:0007669"/>
    <property type="project" value="TreeGrafter"/>
</dbReference>
<feature type="compositionally biased region" description="Polar residues" evidence="1">
    <location>
        <begin position="611"/>
        <end position="625"/>
    </location>
</feature>
<proteinExistence type="predicted"/>
<feature type="compositionally biased region" description="Low complexity" evidence="1">
    <location>
        <begin position="44"/>
        <end position="57"/>
    </location>
</feature>
<dbReference type="PANTHER" id="PTHR38406:SF1">
    <property type="entry name" value="TRANSCRIPTIONAL REPRESSOR OPI1"/>
    <property type="match status" value="1"/>
</dbReference>
<feature type="region of interest" description="Disordered" evidence="1">
    <location>
        <begin position="1"/>
        <end position="23"/>
    </location>
</feature>
<feature type="compositionally biased region" description="Low complexity" evidence="1">
    <location>
        <begin position="385"/>
        <end position="397"/>
    </location>
</feature>
<sequence length="662" mass="71407">MSSPTSPDAIHAGTKRPLAIEDHDEDVRIAARALGDMRSRAVSHARAPSAEAFAAASKVHSRTSSASQSTPYLSPSTTPSSVSNSSPVMQQVSLDKSLQETPLIPENPPSPSKDFVSRVVHSPIVSSVISAYEDSKKRSKVVQIGANLMESSVKTISRPVINRLPVNQLDEFACRQLDKICANRNAPSTPNAETPKDNKILYTAYRDPIPTDSGASSRAPSVTPEVYSTYSSPTLPAWNIPDDPGDKNKNAGSQEQPQQQQIATAKSKWQTMLSEAGGISAAHATNRIDAQIAVLRTFIDSLTPQPPHQNDPHALVSLQAMRSLTDVRRDLVKTVREVVKAISTYAGSALPEPARLKVRSFILCLPARWANAVGSDVSNPPSMPASPQMQQQRPPSSDNLAGLNNSLSQHQSQNGYPRPTAGRATHPTVLAATQAAQRILTLATESLDMMQGVTNIFKESLERADAWVERLRIVGIQRHDMNDPHVLSSPGAGPSNSDKVHSNAPGSLFPERASTSSSRTDLHTYSSGSSVHSLTSLSLGTHATSTSISTSPPSSTNGEMILIKKRKKHRNGSTTSARHNGHDRDDVEDETETEEASSPKSRSRRSEEANDTTLMTANETQTRSDTGAGDMVRRKSLDTADIDSSSETTYYSTETKYMDLDS</sequence>
<dbReference type="GO" id="GO:0003714">
    <property type="term" value="F:transcription corepressor activity"/>
    <property type="evidence" value="ECO:0007669"/>
    <property type="project" value="InterPro"/>
</dbReference>
<reference evidence="2" key="1">
    <citation type="submission" date="2021-10" db="EMBL/GenBank/DDBJ databases">
        <title>De novo Genome Assembly of Clathrus columnatus (Basidiomycota, Fungi) Using Illumina and Nanopore Sequence Data.</title>
        <authorList>
            <person name="Ogiso-Tanaka E."/>
            <person name="Itagaki H."/>
            <person name="Hosoya T."/>
            <person name="Hosaka K."/>
        </authorList>
    </citation>
    <scope>NUCLEOTIDE SEQUENCE</scope>
    <source>
        <strain evidence="2">MO-923</strain>
    </source>
</reference>
<comment type="caution">
    <text evidence="2">The sequence shown here is derived from an EMBL/GenBank/DDBJ whole genome shotgun (WGS) entry which is preliminary data.</text>
</comment>
<gene>
    <name evidence="2" type="ORF">Clacol_005717</name>
</gene>
<feature type="compositionally biased region" description="Low complexity" evidence="1">
    <location>
        <begin position="67"/>
        <end position="93"/>
    </location>
</feature>
<feature type="compositionally biased region" description="Acidic residues" evidence="1">
    <location>
        <begin position="586"/>
        <end position="595"/>
    </location>
</feature>
<feature type="compositionally biased region" description="Polar residues" evidence="1">
    <location>
        <begin position="213"/>
        <end position="234"/>
    </location>
</feature>
<dbReference type="GO" id="GO:0005634">
    <property type="term" value="C:nucleus"/>
    <property type="evidence" value="ECO:0007669"/>
    <property type="project" value="TreeGrafter"/>
</dbReference>
<organism evidence="2 3">
    <name type="scientific">Clathrus columnatus</name>
    <dbReference type="NCBI Taxonomy" id="1419009"/>
    <lineage>
        <taxon>Eukaryota</taxon>
        <taxon>Fungi</taxon>
        <taxon>Dikarya</taxon>
        <taxon>Basidiomycota</taxon>
        <taxon>Agaricomycotina</taxon>
        <taxon>Agaricomycetes</taxon>
        <taxon>Phallomycetidae</taxon>
        <taxon>Phallales</taxon>
        <taxon>Clathraceae</taxon>
        <taxon>Clathrus</taxon>
    </lineage>
</organism>
<dbReference type="EMBL" id="BPWL01000006">
    <property type="protein sequence ID" value="GJJ11484.1"/>
    <property type="molecule type" value="Genomic_DNA"/>
</dbReference>
<accession>A0AAV5AFL8</accession>
<dbReference type="GO" id="GO:0008654">
    <property type="term" value="P:phospholipid biosynthetic process"/>
    <property type="evidence" value="ECO:0007669"/>
    <property type="project" value="TreeGrafter"/>
</dbReference>